<organism evidence="1">
    <name type="scientific">marine sediment metagenome</name>
    <dbReference type="NCBI Taxonomy" id="412755"/>
    <lineage>
        <taxon>unclassified sequences</taxon>
        <taxon>metagenomes</taxon>
        <taxon>ecological metagenomes</taxon>
    </lineage>
</organism>
<accession>A0A0F9VJA3</accession>
<sequence length="443" mass="49185">MGQDLSNFAGALKRDYHGPIVDALNNLSILYSQLDKNEEDVQVSGEGFSAYIPIKVKRNVRGVAVRAEGGVLPTAGHTTVKQLVIPLMYNYGGINFTGQVIKASAKSATSFAKVADLEVKDMVTNFRIGTNRQMFAPASGYLCQTNGADQSGSNSTVTVNNPGTQWFEVGMTVQSFPDTTSGAASGDSDISQGLTEPTSHMVGNILSSTTFQLNDYTDAEITTEKWATDRFIFNWGARTLEMNGLMDIIDNYSLQSTSSWFGLQLGLQTIHGLSRSTYPILESNIEHGSNSNRDISEGLLQDLLDAIEKSAGKQQDNRTLHFITTYGVRKMYADLLQADRRYMKPVDLKGGWKTLAYQSGNDLIPFIVDKHCTPNTVFCFDTRYLKIYRAGNFDWMDFDGHMFRQKVDTSGRYDVWEAMMYCYMNLGCSSFRNQGALRDISES</sequence>
<gene>
    <name evidence="1" type="ORF">LCGC14_0399270</name>
</gene>
<dbReference type="InterPro" id="IPR049718">
    <property type="entry name" value="AKO59007-like"/>
</dbReference>
<evidence type="ECO:0000313" key="1">
    <source>
        <dbReference type="EMBL" id="KKN73611.1"/>
    </source>
</evidence>
<dbReference type="NCBIfam" id="NF033394">
    <property type="entry name" value="capsid_maj_Podo"/>
    <property type="match status" value="1"/>
</dbReference>
<reference evidence="1" key="1">
    <citation type="journal article" date="2015" name="Nature">
        <title>Complex archaea that bridge the gap between prokaryotes and eukaryotes.</title>
        <authorList>
            <person name="Spang A."/>
            <person name="Saw J.H."/>
            <person name="Jorgensen S.L."/>
            <person name="Zaremba-Niedzwiedzka K."/>
            <person name="Martijn J."/>
            <person name="Lind A.E."/>
            <person name="van Eijk R."/>
            <person name="Schleper C."/>
            <person name="Guy L."/>
            <person name="Ettema T.J."/>
        </authorList>
    </citation>
    <scope>NUCLEOTIDE SEQUENCE</scope>
</reference>
<dbReference type="EMBL" id="LAZR01000341">
    <property type="protein sequence ID" value="KKN73611.1"/>
    <property type="molecule type" value="Genomic_DNA"/>
</dbReference>
<comment type="caution">
    <text evidence="1">The sequence shown here is derived from an EMBL/GenBank/DDBJ whole genome shotgun (WGS) entry which is preliminary data.</text>
</comment>
<protein>
    <recommendedName>
        <fullName evidence="2">Capsid protein</fullName>
    </recommendedName>
</protein>
<proteinExistence type="predicted"/>
<dbReference type="AlphaFoldDB" id="A0A0F9VJA3"/>
<name>A0A0F9VJA3_9ZZZZ</name>
<evidence type="ECO:0008006" key="2">
    <source>
        <dbReference type="Google" id="ProtNLM"/>
    </source>
</evidence>